<keyword evidence="5" id="KW-0436">Ligase</keyword>
<dbReference type="Pfam" id="PF00668">
    <property type="entry name" value="Condensation"/>
    <property type="match status" value="3"/>
</dbReference>
<comment type="similarity">
    <text evidence="2">Belongs to the ATP-dependent AMP-binding enzyme family.</text>
</comment>
<dbReference type="Gene3D" id="3.40.50.720">
    <property type="entry name" value="NAD(P)-binding Rossmann-like Domain"/>
    <property type="match status" value="1"/>
</dbReference>
<feature type="domain" description="Carrier" evidence="7">
    <location>
        <begin position="2"/>
        <end position="77"/>
    </location>
</feature>
<feature type="domain" description="Carrier" evidence="7">
    <location>
        <begin position="3288"/>
        <end position="3363"/>
    </location>
</feature>
<dbReference type="PANTHER" id="PTHR45527">
    <property type="entry name" value="NONRIBOSOMAL PEPTIDE SYNTHETASE"/>
    <property type="match status" value="1"/>
</dbReference>
<dbReference type="InterPro" id="IPR009081">
    <property type="entry name" value="PP-bd_ACP"/>
</dbReference>
<dbReference type="Gene3D" id="3.30.559.10">
    <property type="entry name" value="Chloramphenicol acetyltransferase-like domain"/>
    <property type="match status" value="3"/>
</dbReference>
<dbReference type="CDD" id="cd17643">
    <property type="entry name" value="A_NRPS_Cytc1-like"/>
    <property type="match status" value="1"/>
</dbReference>
<dbReference type="GO" id="GO:0005829">
    <property type="term" value="C:cytosol"/>
    <property type="evidence" value="ECO:0007669"/>
    <property type="project" value="TreeGrafter"/>
</dbReference>
<dbReference type="InterPro" id="IPR013120">
    <property type="entry name" value="FAR_NAD-bd"/>
</dbReference>
<dbReference type="InterPro" id="IPR036291">
    <property type="entry name" value="NAD(P)-bd_dom_sf"/>
</dbReference>
<dbReference type="Pfam" id="PF00550">
    <property type="entry name" value="PP-binding"/>
    <property type="match status" value="4"/>
</dbReference>
<feature type="region of interest" description="Disordered" evidence="6">
    <location>
        <begin position="2880"/>
        <end position="2900"/>
    </location>
</feature>
<dbReference type="PANTHER" id="PTHR45527:SF1">
    <property type="entry name" value="FATTY ACID SYNTHASE"/>
    <property type="match status" value="1"/>
</dbReference>
<dbReference type="SUPFAM" id="SSF52777">
    <property type="entry name" value="CoA-dependent acyltransferases"/>
    <property type="match status" value="6"/>
</dbReference>
<dbReference type="CDD" id="cd05235">
    <property type="entry name" value="SDR_e1"/>
    <property type="match status" value="1"/>
</dbReference>
<evidence type="ECO:0000313" key="9">
    <source>
        <dbReference type="Proteomes" id="UP000682202"/>
    </source>
</evidence>
<dbReference type="Gene3D" id="3.30.300.30">
    <property type="match status" value="3"/>
</dbReference>
<feature type="domain" description="Carrier" evidence="7">
    <location>
        <begin position="1099"/>
        <end position="1174"/>
    </location>
</feature>
<dbReference type="SUPFAM" id="SSF47336">
    <property type="entry name" value="ACP-like"/>
    <property type="match status" value="4"/>
</dbReference>
<keyword evidence="9" id="KW-1185">Reference proteome</keyword>
<dbReference type="SUPFAM" id="SSF51735">
    <property type="entry name" value="NAD(P)-binding Rossmann-fold domains"/>
    <property type="match status" value="1"/>
</dbReference>
<reference evidence="8" key="1">
    <citation type="submission" date="2019-12" db="EMBL/GenBank/DDBJ databases">
        <title>Mycobacterium spongiae sp. nov.</title>
        <authorList>
            <person name="Stinear T."/>
        </authorList>
    </citation>
    <scope>NUCLEOTIDE SEQUENCE</scope>
    <source>
        <strain evidence="8">FSD4b-SM</strain>
    </source>
</reference>
<proteinExistence type="inferred from homology"/>
<dbReference type="NCBIfam" id="TIGR01746">
    <property type="entry name" value="Thioester-redct"/>
    <property type="match status" value="1"/>
</dbReference>
<dbReference type="InterPro" id="IPR023213">
    <property type="entry name" value="CAT-like_dom_sf"/>
</dbReference>
<protein>
    <submittedName>
        <fullName evidence="8">Amino acid adenylation domain-containing protein</fullName>
    </submittedName>
</protein>
<evidence type="ECO:0000313" key="8">
    <source>
        <dbReference type="EMBL" id="QUR69250.1"/>
    </source>
</evidence>
<dbReference type="FunFam" id="3.40.50.980:FF:000001">
    <property type="entry name" value="Non-ribosomal peptide synthetase"/>
    <property type="match status" value="3"/>
</dbReference>
<dbReference type="PROSITE" id="PS00455">
    <property type="entry name" value="AMP_BINDING"/>
    <property type="match status" value="3"/>
</dbReference>
<dbReference type="GO" id="GO:0043041">
    <property type="term" value="P:amino acid activation for nonribosomal peptide biosynthetic process"/>
    <property type="evidence" value="ECO:0007669"/>
    <property type="project" value="TreeGrafter"/>
</dbReference>
<dbReference type="InterPro" id="IPR025110">
    <property type="entry name" value="AMP-bd_C"/>
</dbReference>
<dbReference type="InterPro" id="IPR036736">
    <property type="entry name" value="ACP-like_sf"/>
</dbReference>
<evidence type="ECO:0000256" key="5">
    <source>
        <dbReference type="ARBA" id="ARBA00022598"/>
    </source>
</evidence>
<dbReference type="Gene3D" id="1.10.1200.10">
    <property type="entry name" value="ACP-like"/>
    <property type="match status" value="4"/>
</dbReference>
<feature type="region of interest" description="Disordered" evidence="6">
    <location>
        <begin position="688"/>
        <end position="709"/>
    </location>
</feature>
<dbReference type="Pfam" id="PF13193">
    <property type="entry name" value="AMP-binding_C"/>
    <property type="match status" value="3"/>
</dbReference>
<feature type="domain" description="Carrier" evidence="7">
    <location>
        <begin position="2194"/>
        <end position="2269"/>
    </location>
</feature>
<dbReference type="GO" id="GO:0044550">
    <property type="term" value="P:secondary metabolite biosynthetic process"/>
    <property type="evidence" value="ECO:0007669"/>
    <property type="project" value="UniProtKB-ARBA"/>
</dbReference>
<dbReference type="InterPro" id="IPR020806">
    <property type="entry name" value="PKS_PP-bd"/>
</dbReference>
<keyword evidence="3" id="KW-0596">Phosphopantetheine</keyword>
<evidence type="ECO:0000256" key="6">
    <source>
        <dbReference type="SAM" id="MobiDB-lite"/>
    </source>
</evidence>
<dbReference type="RefSeq" id="WP_211696833.1">
    <property type="nucleotide sequence ID" value="NZ_CP046600.1"/>
</dbReference>
<gene>
    <name evidence="8" type="ORF">F6B93_21180</name>
</gene>
<evidence type="ECO:0000256" key="3">
    <source>
        <dbReference type="ARBA" id="ARBA00022450"/>
    </source>
</evidence>
<dbReference type="InterPro" id="IPR010071">
    <property type="entry name" value="AA_adenyl_dom"/>
</dbReference>
<dbReference type="InterPro" id="IPR042099">
    <property type="entry name" value="ANL_N_sf"/>
</dbReference>
<dbReference type="NCBIfam" id="TIGR01733">
    <property type="entry name" value="AA-adenyl-dom"/>
    <property type="match status" value="3"/>
</dbReference>
<dbReference type="SUPFAM" id="SSF56801">
    <property type="entry name" value="Acetyl-CoA synthetase-like"/>
    <property type="match status" value="3"/>
</dbReference>
<dbReference type="FunFam" id="3.40.50.12780:FF:000012">
    <property type="entry name" value="Non-ribosomal peptide synthetase"/>
    <property type="match status" value="3"/>
</dbReference>
<dbReference type="FunFam" id="1.10.1200.10:FF:000005">
    <property type="entry name" value="Nonribosomal peptide synthetase 1"/>
    <property type="match status" value="3"/>
</dbReference>
<keyword evidence="4" id="KW-0597">Phosphoprotein</keyword>
<dbReference type="SMART" id="SM00823">
    <property type="entry name" value="PKS_PP"/>
    <property type="match status" value="4"/>
</dbReference>
<comment type="cofactor">
    <cofactor evidence="1">
        <name>pantetheine 4'-phosphate</name>
        <dbReference type="ChEBI" id="CHEBI:47942"/>
    </cofactor>
</comment>
<evidence type="ECO:0000256" key="2">
    <source>
        <dbReference type="ARBA" id="ARBA00006432"/>
    </source>
</evidence>
<dbReference type="InterPro" id="IPR010080">
    <property type="entry name" value="Thioester_reductase-like_dom"/>
</dbReference>
<accession>A0A975PYH3</accession>
<dbReference type="PROSITE" id="PS50075">
    <property type="entry name" value="CARRIER"/>
    <property type="match status" value="4"/>
</dbReference>
<dbReference type="Proteomes" id="UP000682202">
    <property type="component" value="Chromosome"/>
</dbReference>
<dbReference type="GO" id="GO:0016874">
    <property type="term" value="F:ligase activity"/>
    <property type="evidence" value="ECO:0007669"/>
    <property type="project" value="UniProtKB-KW"/>
</dbReference>
<feature type="region of interest" description="Disordered" evidence="6">
    <location>
        <begin position="1785"/>
        <end position="1805"/>
    </location>
</feature>
<dbReference type="PROSITE" id="PS00012">
    <property type="entry name" value="PHOSPHOPANTETHEINE"/>
    <property type="match status" value="3"/>
</dbReference>
<dbReference type="EMBL" id="CP046600">
    <property type="protein sequence ID" value="QUR69250.1"/>
    <property type="molecule type" value="Genomic_DNA"/>
</dbReference>
<dbReference type="InterPro" id="IPR000873">
    <property type="entry name" value="AMP-dep_synth/lig_dom"/>
</dbReference>
<dbReference type="GO" id="GO:0008610">
    <property type="term" value="P:lipid biosynthetic process"/>
    <property type="evidence" value="ECO:0007669"/>
    <property type="project" value="UniProtKB-ARBA"/>
</dbReference>
<dbReference type="KEGG" id="mspg:F6B93_21180"/>
<evidence type="ECO:0000256" key="1">
    <source>
        <dbReference type="ARBA" id="ARBA00001957"/>
    </source>
</evidence>
<evidence type="ECO:0000259" key="7">
    <source>
        <dbReference type="PROSITE" id="PS50075"/>
    </source>
</evidence>
<dbReference type="InterPro" id="IPR006162">
    <property type="entry name" value="Ppantetheine_attach_site"/>
</dbReference>
<organism evidence="8 9">
    <name type="scientific">Mycobacterium spongiae</name>
    <dbReference type="NCBI Taxonomy" id="886343"/>
    <lineage>
        <taxon>Bacteria</taxon>
        <taxon>Bacillati</taxon>
        <taxon>Actinomycetota</taxon>
        <taxon>Actinomycetes</taxon>
        <taxon>Mycobacteriales</taxon>
        <taxon>Mycobacteriaceae</taxon>
        <taxon>Mycobacterium</taxon>
    </lineage>
</organism>
<dbReference type="InterPro" id="IPR001242">
    <property type="entry name" value="Condensation_dom"/>
</dbReference>
<dbReference type="CDD" id="cd19540">
    <property type="entry name" value="LCL_NRPS-like"/>
    <property type="match status" value="3"/>
</dbReference>
<sequence>MTLADGLRDALRSVYRDVLATTEISDDDNFFALGGDSAKAVLITHLLQERVDVTLDFVEVLSNPSVGRLAAALASAQRGSVRPVLGSRVRPVRVALSYAQRRLWFLHKFEGPSATYNIPLVLRLVGDVDVAALRAAVGDVIARHESLRTVFPEVDGVPYQQIVACADVDAPLVVRAVSDGAALDAAVADAVGYRFDLAGEVPVRVELLRRSASEQVLVVVIHHIATDGASMAPLLGDLARAYGARCAGHAPEWSALAVQYADYALWQQELLGDEDDPDSVLSQQVGYWREALAGAPEQMVLPWDRPRPARQSFAGDTVAFSIDPALRADVEGYARRSGATASMVLQAALAVVLHKLGAGDDLSIGGPIAGRTDAALDALVGFFVNTWVLRVDVAGNPTFAQLVDQVRDKALGAYEHQDAPFERLVESLSPARSAAHHPLFQVLFALQNNPWPSLDLPGLDTELLPAHTGTAKFDLFIELVDVPSTPEQPQPWSGSIEYATDLFDPDTIAAFIEQYLTTLRAVIADPGRVVSAVEITTAAQREVLVSQGRGSAEPVGEATLEELVAAQVRRSPQAIAVEDEQLALTYGQLDARADRLADELAGGYGVGPETVVAVVLPRGAALATALLAILKTGAAYLPIDPSYPSSRNTTILADAGARVLITDTATAATLPDTGTAVLVVNSDATLTSSADTESADPTGGGRFVPRRRPSPDNLAYVIYTSGSTGTPKPVAVTHRNVVALFAGLDGCYDGAERDVWAWCHSAAFDLSVWELWGALLCGARVVAVPAETVRAPRELWQFVVDKGITVLGQTPSAFYELMRAERECSTNAADSALRMVVFVGEALDTSRLQGWYPGQRRHAPRLVNMYGPTETTVYATHLELTSTHPAPGASPIGGPLGTVDVFVLDAGLSAVPAGVVGELYIGGAQVGRGYRGRSALTAERFVACPFGPRGSRMYRSGDLVRWNRAGVLEFVGRADEQVKIRGFRIEPGEVEAVLASHPGVAQAVVTVHSTATSTDSAGAVSGDHQLVGYVVASDSAPADHAGEGDLGAQLRRWVGEGLPSYMVPAVVMVVDGLPLTPNGKLDRRALPAPQFVSTAAYREPRDEREGQLVGLFAEVLGLTQVGIDDNFFQLGGHSLTATRLVARIRASVGVEVGVRVVFDAPTVAGLAAWIGAHGGGSVRPVLGSRVRPVRVALSYAQRRLWFLHKFEGPSATYNIPLVLRLVGDVDVAALRAAVGDVIARHESLRTVFPEVDGVPYQQIVACADVDAPLVVRAVSDGAALDAAVADAVGYRFDLAGEVPVRVELLRRSASEQVLVVVIHHIATDGASMAPLLGDLARAYGARCAGHAPEWSALAVQYADYALWQQELLGDEDDPDSVLSQQVGYWREALAGAPEQMVLPWDRPRPARQSFAGDTVAFSIDPALRADVEGYARRSGATASMVLQAALAVVLHKLGAGDDLSIGGPIAGRTDAALDALVGFFVNTWVLRVDVAGNPTFAQLVDQVRDKALGAYEHQDAPFERLVESLSPARSAAHHPLFQVLFALQNNPWPSLDLPGLDTELLPAHTGTAKFDLFIELVDVPSTPEQPQPWSGSIEYATDLFDPDTIAAFIEQYLTTLRAVIADPGRVVSAVEITTAAQREVLVSQGRGSAEPVGEATLEELVAAQVRRSPQAIAVEDEQLALTYGQLDARADRLADELAGGYGVGPETVVAVVLPRGAALATALLAILKTGAAYLPIDPSYPSSRNTTILADAGARVLITDTATAATLPDTGTAVLVVNSDATLTSSADTESADPTGGGRFVPRRRPSPDNLAYVIYTSGSTGTPKPVAITHRNVVALFAGLDGCYGGAERDVWAWCHSPAFDVSGWELWGALLCGARVVAVPTATARSPRELWQFVVDKSITVLGQTPSAFYELMGAESQRPGDADSALRMVVFAGEALDTSRLQGWYPGQRRHAPRLINMYGPTETVHATHLELTGPYPAPGASPIGGPLGTVDVFVLDAGLSAVPAGVVGELYIGGAQVGRGYRGRSALTAERFVACPFGPRGSRMYRSGDLVRWNRAGVLEFVGRADEQVKIRGFRIEPGEVEAVLASHPGVAQAVVTVHSTATSTDSAGAVSGDHQLVGYVVASDSAPADHAGEGDLGAQLRRWVGEGLPSYMVPAVVMVVDGLPLTPNGKLDRRALPAPQFVSTAAYREPRDEREGQLVGLFAEVLGLTQVGIDDNFFQLGGHSLTATRLVARIRASIGVEVGVRVVFDAPTVAGLAAWIGAHGGGSVRPVLGSRVRPVRVALSYAQRRLWFLHKFEGPSATYNIPLVLRLVGDVDVAALRAAVGDVIARHESLRTVFPEVDGVPYQQIVACADVDAPLVVRAVSDGAALDAAVADAVGYRFDLAGEVPVRVELLRRSASEQVLVVVIHHIATDGASMAPLLGDLARAYGARCAGHAPEWSALAVQYADYALWQQELLGDEDDPDSVLSQQVGYWREALAGAPEQMVLPWDRPRPARQSFAGDTVAFSIDPALRADVEGYARRSGATASMVLQAALAVVLHKLGAGDDLSIGGPIAGRTDAALDALVGFFVNTWVLRVDVAGNPTFAQLVDQVRDKALGAYEHQDAPFERLVESLSPARSAAHHPLFQVLFALQNNPWPSLDLPGLDTELLPAHTGTARLDLSMALVDVPSTPEQPQPWSGSIEYATDLFDPDTIAAFIEQYLTTLRAVIADPGRVVSAVEITTAAQREVLVSQGRGSAEPVGEATLEELVAAQVRRSPQAIAVEDEQLALTYGQLDARADRLADELAGGYGVGPETVVAVVLPRGAALATALLAILKTGAAYLPIDPSYPSSRNTTILADAGARVLITDTATAATLPDTGTAVLVVNSDATLTSSADTESADPTGGGRFVPRRRPSPDNLAYVIYTSGSTGTPKPVAITHRNVVALFAGLDRCYGGAERDVWAWCHSPAFDVSGWEVLGALVHGARVVAVPTATARSPRELWQFVVDKSITVLAQTPSAFQEVMAAESPRDADSALRMVILGGEALDTSRLQGWYPGQRRHAPRLINMYGPTETTVSATQLELTGPYPAPGASPIGGPLGTVDVFVLDAGLSAVPAGVVGELYIGGAQVGRGYRGRSALTAERFVACPFGPRGSRMYRSGDLVRWNRAGVLEFVGRADEQVKIRGFRIEPGEVEAVLASHPGVAQAVVTVHSTATSTDSAGAVSGDHQLVGYVVASDSAPADHAGEGDLGAQLRRWVGEGLPSYMVPAVVMVVDGLPLTPNGKLDRRALPAPQFVSTAAYREPRDERERQLVGLFAEVLGLTQVGIDDNFFQLGGHSLTATRLVARIRASIGVEVGVRVVFDAPTVAELAECISQQRQPAAIDRTLRNVHGLKATEATELRASDLKLEKFLDTATLTAAQTVPGPSTEIRTVLLTGATGFLGRYLALALLERLSPVNGTLICLVRADSDDHARRRLDATFDDGDQRLSQHYRSLSGGGSIEALAADKSATRLGVDEQTWQRLADSVDVIVDAAAEVNHVYPYGDLFGANVVGTAELIRLALTSRRKPFSYVSTISVSDQNSSAAFNEDADVRVVSPVRSVDDSGYVNSKWASEVLLRAAHDTCGLPVSVLRCGMILADTAYRGQLNLADWFTRLMLSVAATGIAPGSFYERDAGGNRQRARFDGLPVGFVAESIADIGSRPRGGFATYHLVNSHDKGIGLDEYVDWLIDAGYPINRIDDYDDWLRRFRAAILDLPDRQRQNTLLPLLHNWERPVKPPSECAISNSRFRAALKRSKLGSRTEIPHVSPAVIIKYMTDLKQLGLL</sequence>
<dbReference type="FunFam" id="3.30.300.30:FF:000010">
    <property type="entry name" value="Enterobactin synthetase component F"/>
    <property type="match status" value="3"/>
</dbReference>
<dbReference type="Pfam" id="PF07993">
    <property type="entry name" value="NAD_binding_4"/>
    <property type="match status" value="1"/>
</dbReference>
<dbReference type="Pfam" id="PF00501">
    <property type="entry name" value="AMP-binding"/>
    <property type="match status" value="3"/>
</dbReference>
<dbReference type="GO" id="GO:0031177">
    <property type="term" value="F:phosphopantetheine binding"/>
    <property type="evidence" value="ECO:0007669"/>
    <property type="project" value="InterPro"/>
</dbReference>
<name>A0A975PYH3_9MYCO</name>
<evidence type="ECO:0000256" key="4">
    <source>
        <dbReference type="ARBA" id="ARBA00022553"/>
    </source>
</evidence>
<dbReference type="InterPro" id="IPR045851">
    <property type="entry name" value="AMP-bd_C_sf"/>
</dbReference>
<dbReference type="InterPro" id="IPR020845">
    <property type="entry name" value="AMP-binding_CS"/>
</dbReference>
<dbReference type="Gene3D" id="3.40.50.12780">
    <property type="entry name" value="N-terminal domain of ligase-like"/>
    <property type="match status" value="3"/>
</dbReference>
<dbReference type="Gene3D" id="3.30.559.30">
    <property type="entry name" value="Nonribosomal peptide synthetase, condensation domain"/>
    <property type="match status" value="3"/>
</dbReference>
<dbReference type="NCBIfam" id="NF003417">
    <property type="entry name" value="PRK04813.1"/>
    <property type="match status" value="3"/>
</dbReference>